<protein>
    <submittedName>
        <fullName evidence="1">Uncharacterized protein</fullName>
    </submittedName>
</protein>
<gene>
    <name evidence="1" type="ORF">H4075_00595</name>
</gene>
<organism evidence="1 2">
    <name type="scientific">Lacibacter sediminis</name>
    <dbReference type="NCBI Taxonomy" id="2760713"/>
    <lineage>
        <taxon>Bacteria</taxon>
        <taxon>Pseudomonadati</taxon>
        <taxon>Bacteroidota</taxon>
        <taxon>Chitinophagia</taxon>
        <taxon>Chitinophagales</taxon>
        <taxon>Chitinophagaceae</taxon>
        <taxon>Lacibacter</taxon>
    </lineage>
</organism>
<keyword evidence="2" id="KW-1185">Reference proteome</keyword>
<dbReference type="AlphaFoldDB" id="A0A7G5XGX5"/>
<evidence type="ECO:0000313" key="2">
    <source>
        <dbReference type="Proteomes" id="UP000515344"/>
    </source>
</evidence>
<proteinExistence type="predicted"/>
<sequence length="231" mass="26845">MTILVHLLSCGQSEKKSRPKQVDTPGSNLDKLPNGKRLLDNINSKTVLYYKEVVGTDTLKGGYITCYGIDDSMKYFYLRHGDTLHLLNETPIYTSTWSLGVLEKDFDNFFITRIDNGNGVPETYQVFDKKHAKNILGDKVVAWNFKYLEETLFFLYDNHTVNLFGNDIDRKQADSIFLYNMKSGIREGYKLPKENQIDIIYYDIKNLTNTNLIVSRTNHNSEEEKLVKYRR</sequence>
<accession>A0A7G5XGX5</accession>
<evidence type="ECO:0000313" key="1">
    <source>
        <dbReference type="EMBL" id="QNA44728.1"/>
    </source>
</evidence>
<dbReference type="RefSeq" id="WP_182803168.1">
    <property type="nucleotide sequence ID" value="NZ_CP060007.1"/>
</dbReference>
<dbReference type="Proteomes" id="UP000515344">
    <property type="component" value="Chromosome"/>
</dbReference>
<name>A0A7G5XGX5_9BACT</name>
<reference evidence="2" key="1">
    <citation type="submission" date="2020-08" db="EMBL/GenBank/DDBJ databases">
        <title>Lacibacter sp. S13-6-6 genome sequencing.</title>
        <authorList>
            <person name="Jin L."/>
        </authorList>
    </citation>
    <scope>NUCLEOTIDE SEQUENCE [LARGE SCALE GENOMIC DNA]</scope>
    <source>
        <strain evidence="2">S13-6-6</strain>
    </source>
</reference>
<dbReference type="KEGG" id="lacs:H4075_00595"/>
<dbReference type="EMBL" id="CP060007">
    <property type="protein sequence ID" value="QNA44728.1"/>
    <property type="molecule type" value="Genomic_DNA"/>
</dbReference>